<dbReference type="Pfam" id="PF10415">
    <property type="entry name" value="FumaraseC_C"/>
    <property type="match status" value="1"/>
</dbReference>
<dbReference type="Gene3D" id="1.10.40.30">
    <property type="entry name" value="Fumarase/aspartase (C-terminal domain)"/>
    <property type="match status" value="1"/>
</dbReference>
<evidence type="ECO:0000259" key="1">
    <source>
        <dbReference type="Pfam" id="PF00206"/>
    </source>
</evidence>
<proteinExistence type="predicted"/>
<dbReference type="GO" id="GO:0006106">
    <property type="term" value="P:fumarate metabolic process"/>
    <property type="evidence" value="ECO:0007669"/>
    <property type="project" value="InterPro"/>
</dbReference>
<dbReference type="InterPro" id="IPR008948">
    <property type="entry name" value="L-Aspartase-like"/>
</dbReference>
<gene>
    <name evidence="3" type="primary">FUM1_3</name>
    <name evidence="3" type="ORF">LTR25_011036</name>
</gene>
<dbReference type="SUPFAM" id="SSF48557">
    <property type="entry name" value="L-aspartase-like"/>
    <property type="match status" value="1"/>
</dbReference>
<keyword evidence="3" id="KW-0456">Lyase</keyword>
<accession>A0AAV9PQQ5</accession>
<dbReference type="GO" id="GO:0006108">
    <property type="term" value="P:malate metabolic process"/>
    <property type="evidence" value="ECO:0007669"/>
    <property type="project" value="TreeGrafter"/>
</dbReference>
<dbReference type="EMBL" id="JAXLQG010000040">
    <property type="protein sequence ID" value="KAK5527621.1"/>
    <property type="molecule type" value="Genomic_DNA"/>
</dbReference>
<dbReference type="GO" id="GO:0006099">
    <property type="term" value="P:tricarboxylic acid cycle"/>
    <property type="evidence" value="ECO:0007669"/>
    <property type="project" value="InterPro"/>
</dbReference>
<dbReference type="InterPro" id="IPR005677">
    <property type="entry name" value="Fum_hydII"/>
</dbReference>
<dbReference type="Proteomes" id="UP001345827">
    <property type="component" value="Unassembled WGS sequence"/>
</dbReference>
<dbReference type="InterPro" id="IPR022761">
    <property type="entry name" value="Fumarate_lyase_N"/>
</dbReference>
<feature type="domain" description="Fumarate lyase N-terminal" evidence="1">
    <location>
        <begin position="1"/>
        <end position="22"/>
    </location>
</feature>
<name>A0AAV9PQQ5_9PEZI</name>
<evidence type="ECO:0000313" key="3">
    <source>
        <dbReference type="EMBL" id="KAK5527621.1"/>
    </source>
</evidence>
<dbReference type="GO" id="GO:0005739">
    <property type="term" value="C:mitochondrion"/>
    <property type="evidence" value="ECO:0007669"/>
    <property type="project" value="TreeGrafter"/>
</dbReference>
<protein>
    <submittedName>
        <fullName evidence="3">Fumarase fum1</fullName>
        <ecNumber evidence="3">4.2.1.2</ecNumber>
    </submittedName>
</protein>
<dbReference type="PANTHER" id="PTHR11444:SF1">
    <property type="entry name" value="FUMARATE HYDRATASE, MITOCHONDRIAL"/>
    <property type="match status" value="1"/>
</dbReference>
<evidence type="ECO:0000313" key="4">
    <source>
        <dbReference type="Proteomes" id="UP001345827"/>
    </source>
</evidence>
<dbReference type="FunFam" id="1.10.40.30:FF:000002">
    <property type="entry name" value="Fumarate hydratase class II"/>
    <property type="match status" value="1"/>
</dbReference>
<dbReference type="InterPro" id="IPR018951">
    <property type="entry name" value="Fumarase_C_C"/>
</dbReference>
<comment type="caution">
    <text evidence="3">The sequence shown here is derived from an EMBL/GenBank/DDBJ whole genome shotgun (WGS) entry which is preliminary data.</text>
</comment>
<dbReference type="GO" id="GO:0004333">
    <property type="term" value="F:fumarate hydratase activity"/>
    <property type="evidence" value="ECO:0007669"/>
    <property type="project" value="UniProtKB-EC"/>
</dbReference>
<dbReference type="EC" id="4.2.1.2" evidence="3"/>
<dbReference type="AlphaFoldDB" id="A0AAV9PQQ5"/>
<organism evidence="3 4">
    <name type="scientific">Vermiconidia calcicola</name>
    <dbReference type="NCBI Taxonomy" id="1690605"/>
    <lineage>
        <taxon>Eukaryota</taxon>
        <taxon>Fungi</taxon>
        <taxon>Dikarya</taxon>
        <taxon>Ascomycota</taxon>
        <taxon>Pezizomycotina</taxon>
        <taxon>Dothideomycetes</taxon>
        <taxon>Dothideomycetidae</taxon>
        <taxon>Mycosphaerellales</taxon>
        <taxon>Extremaceae</taxon>
        <taxon>Vermiconidia</taxon>
    </lineage>
</organism>
<dbReference type="Gene3D" id="1.20.200.10">
    <property type="entry name" value="Fumarase/aspartase (Central domain)"/>
    <property type="match status" value="1"/>
</dbReference>
<keyword evidence="4" id="KW-1185">Reference proteome</keyword>
<sequence length="145" mass="15676">MPGKVNPTQCEALTMICAKVMGNHTSITTGGMSGQVQLNAFKPLLISTLLHSVRLLSDGMQSFERNLVVGLKADTQRISFLVDQSLMLVTCLSGTIGYDMASKVAKHAHKNNITLRASAIELQALSSSDFDRLVRPELMISPSSK</sequence>
<feature type="domain" description="Fumarase C C-terminal" evidence="2">
    <location>
        <begin position="88"/>
        <end position="140"/>
    </location>
</feature>
<dbReference type="Pfam" id="PF00206">
    <property type="entry name" value="Lyase_1"/>
    <property type="match status" value="1"/>
</dbReference>
<reference evidence="3 4" key="1">
    <citation type="submission" date="2023-06" db="EMBL/GenBank/DDBJ databases">
        <title>Black Yeasts Isolated from many extreme environments.</title>
        <authorList>
            <person name="Coleine C."/>
            <person name="Stajich J.E."/>
            <person name="Selbmann L."/>
        </authorList>
    </citation>
    <scope>NUCLEOTIDE SEQUENCE [LARGE SCALE GENOMIC DNA]</scope>
    <source>
        <strain evidence="3 4">CCFEE 5887</strain>
    </source>
</reference>
<dbReference type="PANTHER" id="PTHR11444">
    <property type="entry name" value="ASPARTATEAMMONIA/ARGININOSUCCINATE/ADENYLOSUCCINATE LYASE"/>
    <property type="match status" value="1"/>
</dbReference>
<evidence type="ECO:0000259" key="2">
    <source>
        <dbReference type="Pfam" id="PF10415"/>
    </source>
</evidence>